<reference evidence="1 2" key="1">
    <citation type="journal article" date="2010" name="Stand. Genomic Sci.">
        <title>Complete genome sequence of Segniliparus rotundus type strain (CDC 1076).</title>
        <authorList>
            <person name="Sikorski J."/>
            <person name="Lapidus A."/>
            <person name="Copeland A."/>
            <person name="Misra M."/>
            <person name="Glavina Del Rio T."/>
            <person name="Nolan M."/>
            <person name="Lucas S."/>
            <person name="Chen F."/>
            <person name="Tice H."/>
            <person name="Cheng J.F."/>
            <person name="Jando M."/>
            <person name="Schneider S."/>
            <person name="Bruce D."/>
            <person name="Goodwin L."/>
            <person name="Pitluck S."/>
            <person name="Liolios K."/>
            <person name="Mikhailova N."/>
            <person name="Pati A."/>
            <person name="Ivanova N."/>
            <person name="Mavromatis K."/>
            <person name="Chen A."/>
            <person name="Palaniappan K."/>
            <person name="Chertkov O."/>
            <person name="Land M."/>
            <person name="Hauser L."/>
            <person name="Chang Y.J."/>
            <person name="Jeffries C.D."/>
            <person name="Brettin T."/>
            <person name="Detter J.C."/>
            <person name="Han C."/>
            <person name="Rohde M."/>
            <person name="Goker M."/>
            <person name="Bristow J."/>
            <person name="Eisen J.A."/>
            <person name="Markowitz V."/>
            <person name="Hugenholtz P."/>
            <person name="Kyrpides N.C."/>
            <person name="Klenk H.P."/>
        </authorList>
    </citation>
    <scope>NUCLEOTIDE SEQUENCE [LARGE SCALE GENOMIC DNA]</scope>
    <source>
        <strain evidence="2">ATCC BAA-972 / CDC 1076 / CIP 108378 / DSM 44985 / JCM 13578</strain>
    </source>
</reference>
<gene>
    <name evidence="1" type="ordered locus">Srot_1489</name>
</gene>
<evidence type="ECO:0000313" key="1">
    <source>
        <dbReference type="EMBL" id="ADG97952.1"/>
    </source>
</evidence>
<dbReference type="HOGENOM" id="CLU_104590_0_1_11"/>
<evidence type="ECO:0008006" key="3">
    <source>
        <dbReference type="Google" id="ProtNLM"/>
    </source>
</evidence>
<dbReference type="EMBL" id="CP001958">
    <property type="protein sequence ID" value="ADG97952.1"/>
    <property type="molecule type" value="Genomic_DNA"/>
</dbReference>
<dbReference type="Proteomes" id="UP000002247">
    <property type="component" value="Chromosome"/>
</dbReference>
<accession>D6Z7M2</accession>
<organism evidence="1 2">
    <name type="scientific">Segniliparus rotundus (strain ATCC BAA-972 / CDC 1076 / CIP 108378 / DSM 44985 / JCM 13578)</name>
    <dbReference type="NCBI Taxonomy" id="640132"/>
    <lineage>
        <taxon>Bacteria</taxon>
        <taxon>Bacillati</taxon>
        <taxon>Actinomycetota</taxon>
        <taxon>Actinomycetes</taxon>
        <taxon>Mycobacteriales</taxon>
        <taxon>Segniliparaceae</taxon>
        <taxon>Segniliparus</taxon>
    </lineage>
</organism>
<dbReference type="KEGG" id="srt:Srot_1489"/>
<dbReference type="AlphaFoldDB" id="D6Z7M2"/>
<sequence>MATPVDYSAEFPVDPKRLHDAITDQSYWSDRINEVGGEGATLEFGPDPEGDPVEEGWFSVRSSHVIPEDELPPMIAKMRSGNLVIERSEHWGGLEDGSAVGWFTVSVPGTPARLRGDAALSPNAAGGSAIHYSGEVKVSIPFLGAKIESTLSGQVVELLDKERDFTTTWLAAH</sequence>
<dbReference type="RefSeq" id="WP_013138405.1">
    <property type="nucleotide sequence ID" value="NC_014168.1"/>
</dbReference>
<proteinExistence type="predicted"/>
<dbReference type="eggNOG" id="COG3832">
    <property type="taxonomic scope" value="Bacteria"/>
</dbReference>
<dbReference type="Pfam" id="PF10698">
    <property type="entry name" value="DUF2505"/>
    <property type="match status" value="1"/>
</dbReference>
<keyword evidence="2" id="KW-1185">Reference proteome</keyword>
<dbReference type="OrthoDB" id="5178774at2"/>
<evidence type="ECO:0000313" key="2">
    <source>
        <dbReference type="Proteomes" id="UP000002247"/>
    </source>
</evidence>
<dbReference type="InterPro" id="IPR019639">
    <property type="entry name" value="DUF2505"/>
</dbReference>
<dbReference type="STRING" id="640132.Srot_1489"/>
<protein>
    <recommendedName>
        <fullName evidence="3">DUF2505 domain-containing protein</fullName>
    </recommendedName>
</protein>
<name>D6Z7M2_SEGRD</name>